<comment type="caution">
    <text evidence="1">The sequence shown here is derived from an EMBL/GenBank/DDBJ whole genome shotgun (WGS) entry which is preliminary data.</text>
</comment>
<keyword evidence="2" id="KW-1185">Reference proteome</keyword>
<evidence type="ECO:0000313" key="2">
    <source>
        <dbReference type="Proteomes" id="UP000826195"/>
    </source>
</evidence>
<protein>
    <submittedName>
        <fullName evidence="1">Uncharacterized protein</fullName>
    </submittedName>
</protein>
<dbReference type="AlphaFoldDB" id="A0AAV7J097"/>
<gene>
    <name evidence="1" type="ORF">KQX54_009029</name>
</gene>
<sequence>MVFSFLMYLSYSKLDTKEQNGRGIGGLILLSASTADLKLRGLAFIQPILAMQMHQHLGDVTPMHNAAKRQYESPR</sequence>
<name>A0AAV7J097_COTGL</name>
<reference evidence="1 2" key="1">
    <citation type="journal article" date="2021" name="J. Hered.">
        <title>A chromosome-level genome assembly of the parasitoid wasp, Cotesia glomerata (Hymenoptera: Braconidae).</title>
        <authorList>
            <person name="Pinto B.J."/>
            <person name="Weis J.J."/>
            <person name="Gamble T."/>
            <person name="Ode P.J."/>
            <person name="Paul R."/>
            <person name="Zaspel J.M."/>
        </authorList>
    </citation>
    <scope>NUCLEOTIDE SEQUENCE [LARGE SCALE GENOMIC DNA]</scope>
    <source>
        <strain evidence="1">CgM1</strain>
    </source>
</reference>
<organism evidence="1 2">
    <name type="scientific">Cotesia glomerata</name>
    <name type="common">Lepidopteran parasitic wasp</name>
    <name type="synonym">Apanteles glomeratus</name>
    <dbReference type="NCBI Taxonomy" id="32391"/>
    <lineage>
        <taxon>Eukaryota</taxon>
        <taxon>Metazoa</taxon>
        <taxon>Ecdysozoa</taxon>
        <taxon>Arthropoda</taxon>
        <taxon>Hexapoda</taxon>
        <taxon>Insecta</taxon>
        <taxon>Pterygota</taxon>
        <taxon>Neoptera</taxon>
        <taxon>Endopterygota</taxon>
        <taxon>Hymenoptera</taxon>
        <taxon>Apocrita</taxon>
        <taxon>Ichneumonoidea</taxon>
        <taxon>Braconidae</taxon>
        <taxon>Microgastrinae</taxon>
        <taxon>Cotesia</taxon>
    </lineage>
</organism>
<dbReference type="EMBL" id="JAHXZJ010000002">
    <property type="protein sequence ID" value="KAH0564073.1"/>
    <property type="molecule type" value="Genomic_DNA"/>
</dbReference>
<dbReference type="Proteomes" id="UP000826195">
    <property type="component" value="Unassembled WGS sequence"/>
</dbReference>
<accession>A0AAV7J097</accession>
<proteinExistence type="predicted"/>
<evidence type="ECO:0000313" key="1">
    <source>
        <dbReference type="EMBL" id="KAH0564073.1"/>
    </source>
</evidence>